<dbReference type="eggNOG" id="ENOG502RQ31">
    <property type="taxonomic scope" value="Eukaryota"/>
</dbReference>
<evidence type="ECO:0000313" key="2">
    <source>
        <dbReference type="Proteomes" id="UP000000709"/>
    </source>
</evidence>
<name>G3AFB6_SPAPN</name>
<organism evidence="2">
    <name type="scientific">Spathaspora passalidarum (strain NRRL Y-27907 / 11-Y1)</name>
    <dbReference type="NCBI Taxonomy" id="619300"/>
    <lineage>
        <taxon>Eukaryota</taxon>
        <taxon>Fungi</taxon>
        <taxon>Dikarya</taxon>
        <taxon>Ascomycota</taxon>
        <taxon>Saccharomycotina</taxon>
        <taxon>Pichiomycetes</taxon>
        <taxon>Debaryomycetaceae</taxon>
        <taxon>Spathaspora</taxon>
    </lineage>
</organism>
<keyword evidence="2" id="KW-1185">Reference proteome</keyword>
<accession>G3AFB6</accession>
<dbReference type="AlphaFoldDB" id="G3AFB6"/>
<proteinExistence type="predicted"/>
<dbReference type="OrthoDB" id="4095746at2759"/>
<evidence type="ECO:0000313" key="1">
    <source>
        <dbReference type="EMBL" id="EGW34905.1"/>
    </source>
</evidence>
<reference evidence="1 2" key="1">
    <citation type="journal article" date="2011" name="Proc. Natl. Acad. Sci. U.S.A.">
        <title>Comparative genomics of xylose-fermenting fungi for enhanced biofuel production.</title>
        <authorList>
            <person name="Wohlbach D.J."/>
            <person name="Kuo A."/>
            <person name="Sato T.K."/>
            <person name="Potts K.M."/>
            <person name="Salamov A.A."/>
            <person name="LaButti K.M."/>
            <person name="Sun H."/>
            <person name="Clum A."/>
            <person name="Pangilinan J.L."/>
            <person name="Lindquist E.A."/>
            <person name="Lucas S."/>
            <person name="Lapidus A."/>
            <person name="Jin M."/>
            <person name="Gunawan C."/>
            <person name="Balan V."/>
            <person name="Dale B.E."/>
            <person name="Jeffries T.W."/>
            <person name="Zinkel R."/>
            <person name="Barry K.W."/>
            <person name="Grigoriev I.V."/>
            <person name="Gasch A.P."/>
        </authorList>
    </citation>
    <scope>NUCLEOTIDE SEQUENCE [LARGE SCALE GENOMIC DNA]</scope>
    <source>
        <strain evidence="2">NRRL Y-27907 / 11-Y1</strain>
    </source>
</reference>
<dbReference type="RefSeq" id="XP_007372317.1">
    <property type="nucleotide sequence ID" value="XM_007372255.1"/>
</dbReference>
<dbReference type="Proteomes" id="UP000000709">
    <property type="component" value="Unassembled WGS sequence"/>
</dbReference>
<gene>
    <name evidence="1" type="ORF">SPAPADRAFT_58030</name>
</gene>
<dbReference type="HOGENOM" id="CLU_091052_0_0_1"/>
<dbReference type="InParanoid" id="G3AFB6"/>
<dbReference type="EMBL" id="GL996499">
    <property type="protein sequence ID" value="EGW34905.1"/>
    <property type="molecule type" value="Genomic_DNA"/>
</dbReference>
<dbReference type="KEGG" id="spaa:SPAPADRAFT_58030"/>
<protein>
    <submittedName>
        <fullName evidence="1">Uncharacterized protein</fullName>
    </submittedName>
</protein>
<sequence length="238" mass="26917">MGRHLKRQKIATISRDATSNQYNKVNDPNIIPPSFPPTKYEQSPATLKNFPSSIINGVTLEGGLYSLTFKSIACVDFVENNDLMRRSFRGSEIELSRITEKEVDLKGMIDDLKSDITKEKEEGNIIANDPITELSKDLQNRLEHKLELTDLNPILKQHKVLEEDKVLIAGIEQYHRVSGVNVPAIDINKTQVSSETKQTEEIVESKQPEQIEQQPQAVQPTEVVETSQQIVKEVENQI</sequence>
<dbReference type="GeneID" id="18872292"/>